<dbReference type="AlphaFoldDB" id="A0A6I3JDI0"/>
<gene>
    <name evidence="1" type="ORF">GGQ22_13840</name>
</gene>
<sequence length="162" mass="17388">MKGAARRVTLEVVGWVLVVAGIAALVLPGPGLLMLFGGLAVLSQQYEWAERRLDPVKYRALRGAAESVETPLRIALTTTGALVLAAAGVLWMVKPDAPTWWMLADSWWLPGGIATGITQIVSAIVAVGLLVYSYRRFHGKPHAVAALERDTHRADHSDRAAG</sequence>
<reference evidence="1 2" key="1">
    <citation type="submission" date="2019-10" db="EMBL/GenBank/DDBJ databases">
        <title>Nocardioides novel species isolated from the excrement of Marmot.</title>
        <authorList>
            <person name="Zhang G."/>
        </authorList>
    </citation>
    <scope>NUCLEOTIDE SEQUENCE [LARGE SCALE GENOMIC DNA]</scope>
    <source>
        <strain evidence="2">zg-579</strain>
    </source>
</reference>
<protein>
    <recommendedName>
        <fullName evidence="3">TIGR02611 family protein</fullName>
    </recommendedName>
</protein>
<evidence type="ECO:0008006" key="3">
    <source>
        <dbReference type="Google" id="ProtNLM"/>
    </source>
</evidence>
<dbReference type="Proteomes" id="UP000433406">
    <property type="component" value="Unassembled WGS sequence"/>
</dbReference>
<name>A0A6I3JDI0_9ACTN</name>
<evidence type="ECO:0000313" key="1">
    <source>
        <dbReference type="EMBL" id="MTB96161.1"/>
    </source>
</evidence>
<dbReference type="Pfam" id="PF09656">
    <property type="entry name" value="PGPGW"/>
    <property type="match status" value="1"/>
</dbReference>
<organism evidence="1 2">
    <name type="scientific">Nocardioides marmotae</name>
    <dbReference type="NCBI Taxonomy" id="2663857"/>
    <lineage>
        <taxon>Bacteria</taxon>
        <taxon>Bacillati</taxon>
        <taxon>Actinomycetota</taxon>
        <taxon>Actinomycetes</taxon>
        <taxon>Propionibacteriales</taxon>
        <taxon>Nocardioidaceae</taxon>
        <taxon>Nocardioides</taxon>
    </lineage>
</organism>
<dbReference type="RefSeq" id="WP_171895941.1">
    <property type="nucleotide sequence ID" value="NZ_JACUWQ010000009.1"/>
</dbReference>
<evidence type="ECO:0000313" key="2">
    <source>
        <dbReference type="Proteomes" id="UP000433406"/>
    </source>
</evidence>
<proteinExistence type="predicted"/>
<accession>A0A6I3JDI0</accession>
<dbReference type="InterPro" id="IPR019099">
    <property type="entry name" value="Uncharacterised_PGPGW_TM"/>
</dbReference>
<keyword evidence="2" id="KW-1185">Reference proteome</keyword>
<dbReference type="EMBL" id="WLCI01000015">
    <property type="protein sequence ID" value="MTB96161.1"/>
    <property type="molecule type" value="Genomic_DNA"/>
</dbReference>
<comment type="caution">
    <text evidence="1">The sequence shown here is derived from an EMBL/GenBank/DDBJ whole genome shotgun (WGS) entry which is preliminary data.</text>
</comment>